<sequence length="298" mass="32925">MEATAVSNHVTRINSVLSGVKRGRGRPDQQIATRAQTCVIRSVWICSNEERHEASMKVISSPGARGQRAARRVSYISADSNTLCKKRVLPVCSLKCFTFSPPKISKPQMEKRRRERINHSLETLRVLMLESTHNEKLKNPKVEKAEILESVVDFLKAEKDVQKDHQASKRALSVEQGPACACQSSYHDGMRTCLLRVNQFIASKSQEAGEPSGAAVRASFTLPEIPMHPTTPGHIHQSLIPPSPATAAALPPHPLPFHHPQLSHHYLKQTAGFHGATSNLSPAGVGHIPDPLWRPWPQ</sequence>
<keyword evidence="4" id="KW-0805">Transcription regulation</keyword>
<dbReference type="AlphaFoldDB" id="A0A669ENV3"/>
<accession>A0A669ENV3</accession>
<dbReference type="InterPro" id="IPR011598">
    <property type="entry name" value="bHLH_dom"/>
</dbReference>
<evidence type="ECO:0000259" key="10">
    <source>
        <dbReference type="PROSITE" id="PS50888"/>
    </source>
</evidence>
<reference evidence="11" key="3">
    <citation type="submission" date="2025-09" db="UniProtKB">
        <authorList>
            <consortium name="Ensembl"/>
        </authorList>
    </citation>
    <scope>IDENTIFICATION</scope>
</reference>
<reference evidence="11" key="2">
    <citation type="submission" date="2025-08" db="UniProtKB">
        <authorList>
            <consortium name="Ensembl"/>
        </authorList>
    </citation>
    <scope>IDENTIFICATION</scope>
</reference>
<feature type="region of interest" description="Disordered" evidence="9">
    <location>
        <begin position="277"/>
        <end position="298"/>
    </location>
</feature>
<evidence type="ECO:0000256" key="2">
    <source>
        <dbReference type="ARBA" id="ARBA00022473"/>
    </source>
</evidence>
<evidence type="ECO:0000256" key="7">
    <source>
        <dbReference type="ARBA" id="ARBA00023242"/>
    </source>
</evidence>
<feature type="domain" description="BHLH" evidence="10">
    <location>
        <begin position="101"/>
        <end position="158"/>
    </location>
</feature>
<evidence type="ECO:0000256" key="6">
    <source>
        <dbReference type="ARBA" id="ARBA00023163"/>
    </source>
</evidence>
<comment type="subunit">
    <text evidence="8">Transcription repression requires formation of a complex with a corepressor protein of the Groucho/TLE family.</text>
</comment>
<dbReference type="Proteomes" id="UP000005207">
    <property type="component" value="Linkage group LG2"/>
</dbReference>
<reference evidence="12" key="1">
    <citation type="submission" date="2012-01" db="EMBL/GenBank/DDBJ databases">
        <title>The Genome Sequence of Oreochromis niloticus (Nile Tilapia).</title>
        <authorList>
            <consortium name="Broad Institute Genome Assembly Team"/>
            <consortium name="Broad Institute Sequencing Platform"/>
            <person name="Di Palma F."/>
            <person name="Johnson J."/>
            <person name="Lander E.S."/>
            <person name="Lindblad-Toh K."/>
        </authorList>
    </citation>
    <scope>NUCLEOTIDE SEQUENCE [LARGE SCALE GENOMIC DNA]</scope>
</reference>
<gene>
    <name evidence="11" type="primary">her5</name>
</gene>
<dbReference type="InParanoid" id="A0A669ENV3"/>
<dbReference type="FunFam" id="4.10.280.10:FF:000063">
    <property type="entry name" value="transcription factor HES-7 isoform X1"/>
    <property type="match status" value="1"/>
</dbReference>
<dbReference type="InterPro" id="IPR032644">
    <property type="entry name" value="HES-7_bHLH-O"/>
</dbReference>
<keyword evidence="7" id="KW-0539">Nucleus</keyword>
<organism evidence="11 12">
    <name type="scientific">Oreochromis niloticus</name>
    <name type="common">Nile tilapia</name>
    <name type="synonym">Tilapia nilotica</name>
    <dbReference type="NCBI Taxonomy" id="8128"/>
    <lineage>
        <taxon>Eukaryota</taxon>
        <taxon>Metazoa</taxon>
        <taxon>Chordata</taxon>
        <taxon>Craniata</taxon>
        <taxon>Vertebrata</taxon>
        <taxon>Euteleostomi</taxon>
        <taxon>Actinopterygii</taxon>
        <taxon>Neopterygii</taxon>
        <taxon>Teleostei</taxon>
        <taxon>Neoteleostei</taxon>
        <taxon>Acanthomorphata</taxon>
        <taxon>Ovalentaria</taxon>
        <taxon>Cichlomorphae</taxon>
        <taxon>Cichliformes</taxon>
        <taxon>Cichlidae</taxon>
        <taxon>African cichlids</taxon>
        <taxon>Pseudocrenilabrinae</taxon>
        <taxon>Oreochromini</taxon>
        <taxon>Oreochromis</taxon>
    </lineage>
</organism>
<dbReference type="Pfam" id="PF00010">
    <property type="entry name" value="HLH"/>
    <property type="match status" value="1"/>
</dbReference>
<dbReference type="Ensembl" id="ENSONIT00000042566.1">
    <property type="protein sequence ID" value="ENSONIP00000073064.1"/>
    <property type="gene ID" value="ENSONIG00000017601.2"/>
</dbReference>
<evidence type="ECO:0000256" key="9">
    <source>
        <dbReference type="SAM" id="MobiDB-lite"/>
    </source>
</evidence>
<dbReference type="CDD" id="cd11462">
    <property type="entry name" value="bHLH-O_HES7"/>
    <property type="match status" value="1"/>
</dbReference>
<dbReference type="GO" id="GO:0005634">
    <property type="term" value="C:nucleus"/>
    <property type="evidence" value="ECO:0007669"/>
    <property type="project" value="UniProtKB-SubCell"/>
</dbReference>
<dbReference type="GO" id="GO:0003677">
    <property type="term" value="F:DNA binding"/>
    <property type="evidence" value="ECO:0007669"/>
    <property type="project" value="UniProtKB-KW"/>
</dbReference>
<dbReference type="Gene3D" id="4.10.280.10">
    <property type="entry name" value="Helix-loop-helix DNA-binding domain"/>
    <property type="match status" value="1"/>
</dbReference>
<dbReference type="SMART" id="SM00353">
    <property type="entry name" value="HLH"/>
    <property type="match status" value="1"/>
</dbReference>
<keyword evidence="2" id="KW-0217">Developmental protein</keyword>
<evidence type="ECO:0000256" key="4">
    <source>
        <dbReference type="ARBA" id="ARBA00023015"/>
    </source>
</evidence>
<dbReference type="GO" id="GO:0046983">
    <property type="term" value="F:protein dimerization activity"/>
    <property type="evidence" value="ECO:0007669"/>
    <property type="project" value="InterPro"/>
</dbReference>
<dbReference type="InterPro" id="IPR036638">
    <property type="entry name" value="HLH_DNA-bd_sf"/>
</dbReference>
<dbReference type="SUPFAM" id="SSF47459">
    <property type="entry name" value="HLH, helix-loop-helix DNA-binding domain"/>
    <property type="match status" value="1"/>
</dbReference>
<name>A0A669ENV3_ORENI</name>
<evidence type="ECO:0000256" key="8">
    <source>
        <dbReference type="ARBA" id="ARBA00023791"/>
    </source>
</evidence>
<evidence type="ECO:0000256" key="3">
    <source>
        <dbReference type="ARBA" id="ARBA00022491"/>
    </source>
</evidence>
<evidence type="ECO:0000256" key="1">
    <source>
        <dbReference type="ARBA" id="ARBA00004123"/>
    </source>
</evidence>
<evidence type="ECO:0000313" key="11">
    <source>
        <dbReference type="Ensembl" id="ENSONIP00000073064.1"/>
    </source>
</evidence>
<keyword evidence="3" id="KW-0678">Repressor</keyword>
<keyword evidence="5" id="KW-0238">DNA-binding</keyword>
<proteinExistence type="predicted"/>
<dbReference type="OMA" id="QRPACAC"/>
<comment type="subcellular location">
    <subcellularLocation>
        <location evidence="1">Nucleus</location>
    </subcellularLocation>
</comment>
<keyword evidence="12" id="KW-1185">Reference proteome</keyword>
<keyword evidence="6" id="KW-0804">Transcription</keyword>
<dbReference type="PANTHER" id="PTHR10985">
    <property type="entry name" value="BASIC HELIX-LOOP-HELIX TRANSCRIPTION FACTOR, HES-RELATED"/>
    <property type="match status" value="1"/>
</dbReference>
<dbReference type="PROSITE" id="PS50888">
    <property type="entry name" value="BHLH"/>
    <property type="match status" value="1"/>
</dbReference>
<dbReference type="InterPro" id="IPR050370">
    <property type="entry name" value="HES_HEY"/>
</dbReference>
<evidence type="ECO:0000256" key="5">
    <source>
        <dbReference type="ARBA" id="ARBA00023125"/>
    </source>
</evidence>
<protein>
    <submittedName>
        <fullName evidence="11">Hairy-related 5</fullName>
    </submittedName>
</protein>
<evidence type="ECO:0000313" key="12">
    <source>
        <dbReference type="Proteomes" id="UP000005207"/>
    </source>
</evidence>
<dbReference type="GeneTree" id="ENSGT00940000165786"/>